<dbReference type="PANTHER" id="PTHR13037">
    <property type="entry name" value="FORMIN"/>
    <property type="match status" value="1"/>
</dbReference>
<accession>A0A250XJ05</accession>
<dbReference type="EMBL" id="BEGY01000090">
    <property type="protein sequence ID" value="GAX83023.1"/>
    <property type="molecule type" value="Genomic_DNA"/>
</dbReference>
<feature type="compositionally biased region" description="Polar residues" evidence="2">
    <location>
        <begin position="1309"/>
        <end position="1334"/>
    </location>
</feature>
<evidence type="ECO:0000313" key="4">
    <source>
        <dbReference type="EMBL" id="GAX83023.1"/>
    </source>
</evidence>
<keyword evidence="3" id="KW-0732">Signal</keyword>
<gene>
    <name evidence="4" type="ORF">CEUSTIGMA_g10450.t1</name>
</gene>
<feature type="compositionally biased region" description="Polar residues" evidence="2">
    <location>
        <begin position="230"/>
        <end position="245"/>
    </location>
</feature>
<name>A0A250XJ05_9CHLO</name>
<feature type="region of interest" description="Disordered" evidence="2">
    <location>
        <begin position="1309"/>
        <end position="1345"/>
    </location>
</feature>
<feature type="compositionally biased region" description="Low complexity" evidence="2">
    <location>
        <begin position="551"/>
        <end position="564"/>
    </location>
</feature>
<evidence type="ECO:0000256" key="2">
    <source>
        <dbReference type="SAM" id="MobiDB-lite"/>
    </source>
</evidence>
<feature type="compositionally biased region" description="Basic residues" evidence="2">
    <location>
        <begin position="250"/>
        <end position="264"/>
    </location>
</feature>
<feature type="signal peptide" evidence="3">
    <location>
        <begin position="1"/>
        <end position="24"/>
    </location>
</feature>
<keyword evidence="1" id="KW-0945">Host-virus interaction</keyword>
<organism evidence="4 5">
    <name type="scientific">Chlamydomonas eustigma</name>
    <dbReference type="NCBI Taxonomy" id="1157962"/>
    <lineage>
        <taxon>Eukaryota</taxon>
        <taxon>Viridiplantae</taxon>
        <taxon>Chlorophyta</taxon>
        <taxon>core chlorophytes</taxon>
        <taxon>Chlorophyceae</taxon>
        <taxon>CS clade</taxon>
        <taxon>Chlamydomonadales</taxon>
        <taxon>Chlamydomonadaceae</taxon>
        <taxon>Chlamydomonas</taxon>
    </lineage>
</organism>
<evidence type="ECO:0000256" key="1">
    <source>
        <dbReference type="ARBA" id="ARBA00022581"/>
    </source>
</evidence>
<feature type="region of interest" description="Disordered" evidence="2">
    <location>
        <begin position="1647"/>
        <end position="1683"/>
    </location>
</feature>
<dbReference type="Proteomes" id="UP000232323">
    <property type="component" value="Unassembled WGS sequence"/>
</dbReference>
<feature type="region of interest" description="Disordered" evidence="2">
    <location>
        <begin position="548"/>
        <end position="574"/>
    </location>
</feature>
<dbReference type="STRING" id="1157962.A0A250XJ05"/>
<feature type="compositionally biased region" description="Polar residues" evidence="2">
    <location>
        <begin position="1088"/>
        <end position="1105"/>
    </location>
</feature>
<feature type="region of interest" description="Disordered" evidence="2">
    <location>
        <begin position="741"/>
        <end position="769"/>
    </location>
</feature>
<comment type="caution">
    <text evidence="4">The sequence shown here is derived from an EMBL/GenBank/DDBJ whole genome shotgun (WGS) entry which is preliminary data.</text>
</comment>
<dbReference type="PANTHER" id="PTHR13037:SF24">
    <property type="entry name" value="POLYCOMB PROTEIN PCL-RELATED"/>
    <property type="match status" value="1"/>
</dbReference>
<feature type="compositionally biased region" description="Polar residues" evidence="2">
    <location>
        <begin position="1226"/>
        <end position="1235"/>
    </location>
</feature>
<protein>
    <submittedName>
        <fullName evidence="4">Uncharacterized protein</fullName>
    </submittedName>
</protein>
<feature type="region of interest" description="Disordered" evidence="2">
    <location>
        <begin position="230"/>
        <end position="283"/>
    </location>
</feature>
<feature type="region of interest" description="Disordered" evidence="2">
    <location>
        <begin position="389"/>
        <end position="430"/>
    </location>
</feature>
<feature type="region of interest" description="Disordered" evidence="2">
    <location>
        <begin position="1226"/>
        <end position="1293"/>
    </location>
</feature>
<reference evidence="4 5" key="1">
    <citation type="submission" date="2017-08" db="EMBL/GenBank/DDBJ databases">
        <title>Acidophilic green algal genome provides insights into adaptation to an acidic environment.</title>
        <authorList>
            <person name="Hirooka S."/>
            <person name="Hirose Y."/>
            <person name="Kanesaki Y."/>
            <person name="Higuchi S."/>
            <person name="Fujiwara T."/>
            <person name="Onuma R."/>
            <person name="Era A."/>
            <person name="Ohbayashi R."/>
            <person name="Uzuka A."/>
            <person name="Nozaki H."/>
            <person name="Yoshikawa H."/>
            <person name="Miyagishima S.Y."/>
        </authorList>
    </citation>
    <scope>NUCLEOTIDE SEQUENCE [LARGE SCALE GENOMIC DNA]</scope>
    <source>
        <strain evidence="4 5">NIES-2499</strain>
    </source>
</reference>
<feature type="compositionally biased region" description="Low complexity" evidence="2">
    <location>
        <begin position="1236"/>
        <end position="1249"/>
    </location>
</feature>
<evidence type="ECO:0000256" key="3">
    <source>
        <dbReference type="SAM" id="SignalP"/>
    </source>
</evidence>
<feature type="region of interest" description="Disordered" evidence="2">
    <location>
        <begin position="1066"/>
        <end position="1105"/>
    </location>
</feature>
<feature type="compositionally biased region" description="Low complexity" evidence="2">
    <location>
        <begin position="1266"/>
        <end position="1284"/>
    </location>
</feature>
<proteinExistence type="predicted"/>
<sequence>MNMRSGVALSLLWLLLNSSGDVAGGDALSLQLSDFKGNRSKAIPPQNVSSDLLVLDLPENVTYSLDSPDASAVLVSLDLQLQMPDGFGLDTSNMMIALANALTSLGHTWQISGGHGLAMFNLSAWNLTFVVNVTQNASEIRPSDKNEPPPSVIGVGPCDGPALADLSDMLGRFIPGIHTVNSGCFNVPNATPPVSLPPPLVVSESSTAVPASPQTPLPVEFGSRRALLGSQASVSPPATSKMSATSSRPPPRKAHPPKHPRPPKPPKSPKPIPGHSELCSTSTGRLNVSTEITGYWDPTSAISMMSDLIANYSNTNAGSLLCNTSSQGVYSSASIQVTYAIAVPLSTSSSTASSLCVSIASQTPSTLQTALGNGVGVVSSSQQVGCTVQQVSWRSSPDPSSSGSSSSSSVNPAGSSSQAPSSSWLMPQGSNSSGTGLSLGDIVGIAIGALTSSILVGAALLSVVHHIKKRKQEHMENESSACCCKTAAGAGGMGDASDCAAGSSGCASGPSSGFGDGGLTPGPSGGPWPACKASVSDIGQAESMKFAGVMASSPSSAQQQASAEEPLRRGPRAHPGSFVELVDIRMALAQAGHAGVHVQGPYSGLGRSSGEGSNASMCTASCNENQEGADTAEWATTQNQEGADTAEWATTQNQGGADTAEWVTTQNHGGADTAEWATTQNQEGADTAEWATTQNQGGADTAEWVTTQNHGGADTAEWATTQNQEGADTAEHEDMKVATSGSCSRLLPGRTHSGPSVLAGDRRGGSQPAGTDDMVVDATYHSATGTPSLLKEQSSVLLPEWLSSAVWAESTNLDSAVKSLEPHASSPDSGHFRYTVMTGQSPSPYVDQPRADSALIQPSLNAVKSFEFQKQEQGMGLSAFKLSSAVPPHTSTTLGPMSGRVVSTEVTLKQAAHNPETIIQVQHSQQRLQAVKREGSPESTGMTNSAPPSISCIQVQMGSPSTLALSHHVLCSSTMAPGADLPSVVSIGITVPPAPAAGAPSISNSLVGCSAHHTSGDLSLTPPMTRQPSEPLLSHRFLHPRGQSAGRCSVSSQGVASVAEALTYPPARSSARPVTEQPCNGKRRRHTGSSGAPPTNLSASGCVNPNTNPTDNSLGIHIGWGATLAPEPHTGMASNLKRTFGYSTVVPSGKRSAAPTQHVNGSPFSHGSTITAATLQPAQPAVGVPPWLPITDAAADTRSAAARQLPGARTVETMVYATGAREETVLKTSLGPTNRASSGAVSSPAASGSLMNSSSPMQNSMDSYNTASTPSPSTTPLASLSPASYGQDHCFPSPQRNAQLVESWVISISPSDAPSPNTAESTPIQGTSSTSSTPHVILDGKNNLSDGKNNLSQSAVKPVIQGGVPCSIGARSYVHSNSIKGMVLDPPPAAAVLPLTEKPHNIVPEAPVLDLSTTSPPARPGQRAASPVFSLKAGACAGGTKADALPPSAASLSHDHNTLACLPARHIAVNTPLAALDLTAVPPSAVLDLRGSQPYALMDLSGKPSTVLEDLKGAPLPVVMDLEGGLPKADKDLRGALPPALMDLRGVLPPCPGSFPMSMNMSDNLSMQYHQPSPLHADMEQRLMASPLHADMEQGLLMATSAHEEMELQLSSSPLYADTWGRYFADHFTSNHDAHISKNMLQSPSIHQNRIHQQQHEPRQNHAMRSCYSPADPEGPSAATSLLPLPTVSSYSADAGSPGDLSDLVSELGGSSSPTPGCTVLNLSEEFGEDFEGLLLSPSLTVATGYQKIESRPEQGVLLQGDSPMMMLQGSNNYKNNGPFAVAAGSLQGLSALVPDQMMSANGILEHRVPMKNKEVHGSNEDGGPTSSSLSYCLHQAYSSVNDRGPAAWLKCVRWPDDSSAWDKHDVRGISGEFINNDSTISESALRYCSAEEVLLYKKWVEEEQHSAV</sequence>
<evidence type="ECO:0000313" key="5">
    <source>
        <dbReference type="Proteomes" id="UP000232323"/>
    </source>
</evidence>
<feature type="compositionally biased region" description="Polar residues" evidence="2">
    <location>
        <begin position="1250"/>
        <end position="1265"/>
    </location>
</feature>
<feature type="chain" id="PRO_5013010161" evidence="3">
    <location>
        <begin position="25"/>
        <end position="1909"/>
    </location>
</feature>
<keyword evidence="5" id="KW-1185">Reference proteome</keyword>